<dbReference type="GO" id="GO:0003677">
    <property type="term" value="F:DNA binding"/>
    <property type="evidence" value="ECO:0007669"/>
    <property type="project" value="InterPro"/>
</dbReference>
<sequence>MAFQRGDIVMVYFDLPYSETNDSHPAIIISNEDVYEEDGLYICVMMTSSTNNDKYSFIVTDDMLVKKNNKPFSQVRCHLISNIEHDAIKSGCVNSMKSTSVDRLVARISTVVLS</sequence>
<proteinExistence type="predicted"/>
<dbReference type="EMBL" id="MUGY01000008">
    <property type="protein sequence ID" value="OXA95178.1"/>
    <property type="molecule type" value="Genomic_DNA"/>
</dbReference>
<reference evidence="2 4" key="2">
    <citation type="submission" date="2016-11" db="EMBL/GenBank/DDBJ databases">
        <title>Whole genomes of Flavobacteriaceae.</title>
        <authorList>
            <person name="Stine C."/>
            <person name="Li C."/>
            <person name="Tadesse D."/>
        </authorList>
    </citation>
    <scope>NUCLEOTIDE SEQUENCE [LARGE SCALE GENOMIC DNA]</scope>
    <source>
        <strain evidence="2 4">ATCC 29551</strain>
    </source>
</reference>
<dbReference type="InterPro" id="IPR011067">
    <property type="entry name" value="Plasmid_toxin/cell-grow_inhib"/>
</dbReference>
<organism evidence="1 3">
    <name type="scientific">Flavobacterium hydatis</name>
    <name type="common">Cytophaga aquatilis</name>
    <dbReference type="NCBI Taxonomy" id="991"/>
    <lineage>
        <taxon>Bacteria</taxon>
        <taxon>Pseudomonadati</taxon>
        <taxon>Bacteroidota</taxon>
        <taxon>Flavobacteriia</taxon>
        <taxon>Flavobacteriales</taxon>
        <taxon>Flavobacteriaceae</taxon>
        <taxon>Flavobacterium</taxon>
    </lineage>
</organism>
<dbReference type="OrthoDB" id="1375274at2"/>
<dbReference type="RefSeq" id="WP_035620746.1">
    <property type="nucleotide sequence ID" value="NZ_JBEWQG010000003.1"/>
</dbReference>
<dbReference type="Gene3D" id="2.30.30.110">
    <property type="match status" value="1"/>
</dbReference>
<dbReference type="SUPFAM" id="SSF50118">
    <property type="entry name" value="Cell growth inhibitor/plasmid maintenance toxic component"/>
    <property type="match status" value="1"/>
</dbReference>
<name>A0A086AKY1_FLAHY</name>
<reference evidence="1 3" key="1">
    <citation type="submission" date="2014-07" db="EMBL/GenBank/DDBJ databases">
        <title>Genome of Flavobacterium hydatis DSM 2063.</title>
        <authorList>
            <person name="Pipes S.E."/>
            <person name="Stropko S.J."/>
            <person name="Newman J.D."/>
        </authorList>
    </citation>
    <scope>NUCLEOTIDE SEQUENCE [LARGE SCALE GENOMIC DNA]</scope>
    <source>
        <strain evidence="1 3">DSM 2063</strain>
    </source>
</reference>
<dbReference type="STRING" id="991.IW20_08360"/>
<evidence type="ECO:0000313" key="1">
    <source>
        <dbReference type="EMBL" id="KFF17345.1"/>
    </source>
</evidence>
<keyword evidence="4" id="KW-1185">Reference proteome</keyword>
<dbReference type="Proteomes" id="UP000028712">
    <property type="component" value="Unassembled WGS sequence"/>
</dbReference>
<dbReference type="InterPro" id="IPR003477">
    <property type="entry name" value="PemK-like"/>
</dbReference>
<dbReference type="EMBL" id="JPRM01000010">
    <property type="protein sequence ID" value="KFF17345.1"/>
    <property type="molecule type" value="Genomic_DNA"/>
</dbReference>
<evidence type="ECO:0000313" key="2">
    <source>
        <dbReference type="EMBL" id="OXA95178.1"/>
    </source>
</evidence>
<dbReference type="Proteomes" id="UP000198424">
    <property type="component" value="Unassembled WGS sequence"/>
</dbReference>
<comment type="caution">
    <text evidence="1">The sequence shown here is derived from an EMBL/GenBank/DDBJ whole genome shotgun (WGS) entry which is preliminary data.</text>
</comment>
<evidence type="ECO:0000313" key="3">
    <source>
        <dbReference type="Proteomes" id="UP000028712"/>
    </source>
</evidence>
<accession>A0A086AKY1</accession>
<evidence type="ECO:0000313" key="4">
    <source>
        <dbReference type="Proteomes" id="UP000198424"/>
    </source>
</evidence>
<evidence type="ECO:0008006" key="5">
    <source>
        <dbReference type="Google" id="ProtNLM"/>
    </source>
</evidence>
<gene>
    <name evidence="2" type="ORF">B0A62_09775</name>
    <name evidence="1" type="ORF">IW20_08360</name>
</gene>
<protein>
    <recommendedName>
        <fullName evidence="5">Growth inhibitor PemK</fullName>
    </recommendedName>
</protein>
<dbReference type="Pfam" id="PF02452">
    <property type="entry name" value="PemK_toxin"/>
    <property type="match status" value="1"/>
</dbReference>
<dbReference type="AlphaFoldDB" id="A0A086AKY1"/>